<dbReference type="RefSeq" id="WP_388037433.1">
    <property type="nucleotide sequence ID" value="NZ_JBHUEK010000010.1"/>
</dbReference>
<dbReference type="PANTHER" id="PTHR23520:SF5">
    <property type="entry name" value="TRANSPORTER, PUTATIVE (AFU_ORTHOLOGUE AFUA_3G04000)-RELATED"/>
    <property type="match status" value="1"/>
</dbReference>
<dbReference type="PROSITE" id="PS50850">
    <property type="entry name" value="MFS"/>
    <property type="match status" value="1"/>
</dbReference>
<keyword evidence="2" id="KW-0813">Transport</keyword>
<evidence type="ECO:0000256" key="4">
    <source>
        <dbReference type="ARBA" id="ARBA00022989"/>
    </source>
</evidence>
<evidence type="ECO:0000256" key="2">
    <source>
        <dbReference type="ARBA" id="ARBA00022448"/>
    </source>
</evidence>
<dbReference type="InterPro" id="IPR011701">
    <property type="entry name" value="MFS"/>
</dbReference>
<feature type="domain" description="Major facilitator superfamily (MFS) profile" evidence="7">
    <location>
        <begin position="41"/>
        <end position="436"/>
    </location>
</feature>
<keyword evidence="9" id="KW-1185">Reference proteome</keyword>
<evidence type="ECO:0000259" key="7">
    <source>
        <dbReference type="PROSITE" id="PS50850"/>
    </source>
</evidence>
<feature type="transmembrane region" description="Helical" evidence="6">
    <location>
        <begin position="384"/>
        <end position="404"/>
    </location>
</feature>
<name>A0ABW4ML76_9BACI</name>
<feature type="transmembrane region" description="Helical" evidence="6">
    <location>
        <begin position="131"/>
        <end position="154"/>
    </location>
</feature>
<keyword evidence="3 6" id="KW-0812">Transmembrane</keyword>
<comment type="subcellular location">
    <subcellularLocation>
        <location evidence="1">Cell membrane</location>
        <topology evidence="1">Multi-pass membrane protein</topology>
    </subcellularLocation>
</comment>
<dbReference type="PANTHER" id="PTHR23520">
    <property type="entry name" value="TRANSPORTER, PUTATIVE (AFU_ORTHOLOGUE AFUA_3G04000)-RELATED"/>
    <property type="match status" value="1"/>
</dbReference>
<feature type="transmembrane region" description="Helical" evidence="6">
    <location>
        <begin position="166"/>
        <end position="187"/>
    </location>
</feature>
<evidence type="ECO:0000313" key="8">
    <source>
        <dbReference type="EMBL" id="MFD1778752.1"/>
    </source>
</evidence>
<organism evidence="8 9">
    <name type="scientific">Fredinandcohnia salidurans</name>
    <dbReference type="NCBI Taxonomy" id="2595041"/>
    <lineage>
        <taxon>Bacteria</taxon>
        <taxon>Bacillati</taxon>
        <taxon>Bacillota</taxon>
        <taxon>Bacilli</taxon>
        <taxon>Bacillales</taxon>
        <taxon>Bacillaceae</taxon>
        <taxon>Fredinandcohnia</taxon>
    </lineage>
</organism>
<dbReference type="Proteomes" id="UP001597227">
    <property type="component" value="Unassembled WGS sequence"/>
</dbReference>
<dbReference type="EMBL" id="JBHUEK010000010">
    <property type="protein sequence ID" value="MFD1778752.1"/>
    <property type="molecule type" value="Genomic_DNA"/>
</dbReference>
<feature type="transmembrane region" description="Helical" evidence="6">
    <location>
        <begin position="45"/>
        <end position="66"/>
    </location>
</feature>
<feature type="transmembrane region" description="Helical" evidence="6">
    <location>
        <begin position="78"/>
        <end position="95"/>
    </location>
</feature>
<dbReference type="PROSITE" id="PS00216">
    <property type="entry name" value="SUGAR_TRANSPORT_1"/>
    <property type="match status" value="1"/>
</dbReference>
<dbReference type="CDD" id="cd17325">
    <property type="entry name" value="MFS_MdtG_SLC18_like"/>
    <property type="match status" value="1"/>
</dbReference>
<dbReference type="Gene3D" id="1.20.1250.20">
    <property type="entry name" value="MFS general substrate transporter like domains"/>
    <property type="match status" value="2"/>
</dbReference>
<sequence>MFLKSCMIFRESKYRTYHGVIGAHMRIVTGWKTQYKAYNQNIKRFILATVFTQLGMGMFTIMYNFYVRELGYSDQTNGTIIAMTALASALILVPAGLMSDRFGRKKVMVLGVAISTFAFFARSILDVEQLLIATAFITGLSTAFIQVSGIPWLAENSTSSQRVHLFSFHSAIMMVAQVVGNIAGGAFSDAFQFVFHMSGLWSVRITLLIATIIYMAGILPILKMNEQPRKQPEIKKVESFSQKLRTNKSQIKLIAMFAFAQMIIGFGSGLVIPYLNLYFADRFLASNTVIGLILSLGQAATAIAMIIGPAIVSKVGEVRAVVYLQLSSLPFLLLTGYTENLYIAAIAFLFRQALMNAGNPIQASLVMGRVDDSMKGLANSVNQMVFSLGWALMGPVSTSIVMLHGAYWGYAYVFTITSVLYLIGSLYFLFVFTGKSFQKGEKQIAKIS</sequence>
<feature type="transmembrane region" description="Helical" evidence="6">
    <location>
        <begin position="107"/>
        <end position="125"/>
    </location>
</feature>
<feature type="transmembrane region" description="Helical" evidence="6">
    <location>
        <begin position="289"/>
        <end position="308"/>
    </location>
</feature>
<evidence type="ECO:0000256" key="1">
    <source>
        <dbReference type="ARBA" id="ARBA00004651"/>
    </source>
</evidence>
<feature type="transmembrane region" description="Helical" evidence="6">
    <location>
        <begin position="410"/>
        <end position="432"/>
    </location>
</feature>
<dbReference type="InterPro" id="IPR005829">
    <property type="entry name" value="Sugar_transporter_CS"/>
</dbReference>
<evidence type="ECO:0000313" key="9">
    <source>
        <dbReference type="Proteomes" id="UP001597227"/>
    </source>
</evidence>
<reference evidence="9" key="1">
    <citation type="journal article" date="2019" name="Int. J. Syst. Evol. Microbiol.">
        <title>The Global Catalogue of Microorganisms (GCM) 10K type strain sequencing project: providing services to taxonomists for standard genome sequencing and annotation.</title>
        <authorList>
            <consortium name="The Broad Institute Genomics Platform"/>
            <consortium name="The Broad Institute Genome Sequencing Center for Infectious Disease"/>
            <person name="Wu L."/>
            <person name="Ma J."/>
        </authorList>
    </citation>
    <scope>NUCLEOTIDE SEQUENCE [LARGE SCALE GENOMIC DNA]</scope>
    <source>
        <strain evidence="9">CCUG 15531</strain>
    </source>
</reference>
<protein>
    <submittedName>
        <fullName evidence="8">MFS transporter</fullName>
    </submittedName>
</protein>
<keyword evidence="5 6" id="KW-0472">Membrane</keyword>
<dbReference type="SUPFAM" id="SSF103473">
    <property type="entry name" value="MFS general substrate transporter"/>
    <property type="match status" value="1"/>
</dbReference>
<dbReference type="Pfam" id="PF07690">
    <property type="entry name" value="MFS_1"/>
    <property type="match status" value="2"/>
</dbReference>
<feature type="transmembrane region" description="Helical" evidence="6">
    <location>
        <begin position="199"/>
        <end position="222"/>
    </location>
</feature>
<dbReference type="InterPro" id="IPR020846">
    <property type="entry name" value="MFS_dom"/>
</dbReference>
<proteinExistence type="predicted"/>
<comment type="caution">
    <text evidence="8">The sequence shown here is derived from an EMBL/GenBank/DDBJ whole genome shotgun (WGS) entry which is preliminary data.</text>
</comment>
<evidence type="ECO:0000256" key="6">
    <source>
        <dbReference type="SAM" id="Phobius"/>
    </source>
</evidence>
<gene>
    <name evidence="8" type="ORF">ACFSFW_08735</name>
</gene>
<evidence type="ECO:0000256" key="5">
    <source>
        <dbReference type="ARBA" id="ARBA00023136"/>
    </source>
</evidence>
<evidence type="ECO:0000256" key="3">
    <source>
        <dbReference type="ARBA" id="ARBA00022692"/>
    </source>
</evidence>
<dbReference type="InterPro" id="IPR036259">
    <property type="entry name" value="MFS_trans_sf"/>
</dbReference>
<keyword evidence="4 6" id="KW-1133">Transmembrane helix</keyword>
<feature type="transmembrane region" description="Helical" evidence="6">
    <location>
        <begin position="253"/>
        <end position="277"/>
    </location>
</feature>
<accession>A0ABW4ML76</accession>